<dbReference type="GO" id="GO:0005829">
    <property type="term" value="C:cytosol"/>
    <property type="evidence" value="ECO:0007669"/>
    <property type="project" value="TreeGrafter"/>
</dbReference>
<evidence type="ECO:0000256" key="6">
    <source>
        <dbReference type="PROSITE-ProRule" id="PRU00552"/>
    </source>
</evidence>
<dbReference type="PANTHER" id="PTHR47959">
    <property type="entry name" value="ATP-DEPENDENT RNA HELICASE RHLE-RELATED"/>
    <property type="match status" value="1"/>
</dbReference>
<dbReference type="InterPro" id="IPR044742">
    <property type="entry name" value="DEAD/DEAH_RhlB"/>
</dbReference>
<dbReference type="PROSITE" id="PS51192">
    <property type="entry name" value="HELICASE_ATP_BIND_1"/>
    <property type="match status" value="1"/>
</dbReference>
<dbReference type="RefSeq" id="WP_119348251.1">
    <property type="nucleotide sequence ID" value="NZ_QWET01000001.1"/>
</dbReference>
<evidence type="ECO:0000256" key="8">
    <source>
        <dbReference type="SAM" id="MobiDB-lite"/>
    </source>
</evidence>
<keyword evidence="2 7" id="KW-0378">Hydrolase</keyword>
<feature type="short sequence motif" description="Q motif" evidence="6">
    <location>
        <begin position="1"/>
        <end position="29"/>
    </location>
</feature>
<dbReference type="InterPro" id="IPR014001">
    <property type="entry name" value="Helicase_ATP-bd"/>
</dbReference>
<dbReference type="AlphaFoldDB" id="A0A399D6Q5"/>
<dbReference type="CDD" id="cd18787">
    <property type="entry name" value="SF2_C_DEAD"/>
    <property type="match status" value="1"/>
</dbReference>
<dbReference type="EMBL" id="QWET01000001">
    <property type="protein sequence ID" value="RIH67227.1"/>
    <property type="molecule type" value="Genomic_DNA"/>
</dbReference>
<keyword evidence="3 7" id="KW-0347">Helicase</keyword>
<gene>
    <name evidence="12" type="ORF">D1164_02035</name>
</gene>
<dbReference type="InterPro" id="IPR011545">
    <property type="entry name" value="DEAD/DEAH_box_helicase_dom"/>
</dbReference>
<evidence type="ECO:0000313" key="13">
    <source>
        <dbReference type="Proteomes" id="UP000266441"/>
    </source>
</evidence>
<sequence>MEFSKLGIHNDILDAISYMGFKNATPIQEQAIPEILGRHDLIACAQTGTGKTAAFVIPVLDLIMDHPSGETTTLILVPTRELAVQIDQQVQGIAYGLGIHSIAIYGGSDGDDWGQQKRALTQGADIVIATPGKLIAHLNLGYVKFDTIKYLILDEADRMLDIGFYDDILKIISFLPKERQTLMFSATMAPKIRTLASKILQKPHEINISMSKPAEGVLQAAYLCYENQKIDLINRLISGKPEYNSILIFCSTKKKVTELALSLKKNNLSVEPISSDLEQTEREKVLQAFKARRTRILVATDVLSRGIDIKEINLIINFDVPHDAEDYVHRVGRTARADATGVALTLINEKEMGKFHQIEKLIEREVIKIPLPEGMNEGPEWKVFKPRKDFKRKNFGKKIRPTEKKGTQKFSKRHGNNNHGRG</sequence>
<evidence type="ECO:0000259" key="10">
    <source>
        <dbReference type="PROSITE" id="PS51194"/>
    </source>
</evidence>
<protein>
    <submittedName>
        <fullName evidence="12">DEAD/DEAH box helicase</fullName>
    </submittedName>
</protein>
<organism evidence="12 13">
    <name type="scientific">Mariniphaga sediminis</name>
    <dbReference type="NCBI Taxonomy" id="1628158"/>
    <lineage>
        <taxon>Bacteria</taxon>
        <taxon>Pseudomonadati</taxon>
        <taxon>Bacteroidota</taxon>
        <taxon>Bacteroidia</taxon>
        <taxon>Marinilabiliales</taxon>
        <taxon>Prolixibacteraceae</taxon>
        <taxon>Mariniphaga</taxon>
    </lineage>
</organism>
<dbReference type="PROSITE" id="PS51194">
    <property type="entry name" value="HELICASE_CTER"/>
    <property type="match status" value="1"/>
</dbReference>
<dbReference type="GO" id="GO:0003724">
    <property type="term" value="F:RNA helicase activity"/>
    <property type="evidence" value="ECO:0007669"/>
    <property type="project" value="InterPro"/>
</dbReference>
<keyword evidence="13" id="KW-1185">Reference proteome</keyword>
<feature type="region of interest" description="Disordered" evidence="8">
    <location>
        <begin position="388"/>
        <end position="422"/>
    </location>
</feature>
<dbReference type="PROSITE" id="PS00039">
    <property type="entry name" value="DEAD_ATP_HELICASE"/>
    <property type="match status" value="1"/>
</dbReference>
<dbReference type="SUPFAM" id="SSF52540">
    <property type="entry name" value="P-loop containing nucleoside triphosphate hydrolases"/>
    <property type="match status" value="1"/>
</dbReference>
<dbReference type="GO" id="GO:0005524">
    <property type="term" value="F:ATP binding"/>
    <property type="evidence" value="ECO:0007669"/>
    <property type="project" value="UniProtKB-KW"/>
</dbReference>
<dbReference type="SMART" id="SM00490">
    <property type="entry name" value="HELICc"/>
    <property type="match status" value="1"/>
</dbReference>
<accession>A0A399D6Q5</accession>
<keyword evidence="1 7" id="KW-0547">Nucleotide-binding</keyword>
<reference evidence="12 13" key="1">
    <citation type="journal article" date="2015" name="Int. J. Syst. Evol. Microbiol.">
        <title>Mariniphaga sediminis sp. nov., isolated from coastal sediment.</title>
        <authorList>
            <person name="Wang F.Q."/>
            <person name="Shen Q.Y."/>
            <person name="Chen G.J."/>
            <person name="Du Z.J."/>
        </authorList>
    </citation>
    <scope>NUCLEOTIDE SEQUENCE [LARGE SCALE GENOMIC DNA]</scope>
    <source>
        <strain evidence="12 13">SY21</strain>
    </source>
</reference>
<dbReference type="InterPro" id="IPR050079">
    <property type="entry name" value="DEAD_box_RNA_helicase"/>
</dbReference>
<evidence type="ECO:0000256" key="3">
    <source>
        <dbReference type="ARBA" id="ARBA00022806"/>
    </source>
</evidence>
<feature type="domain" description="Helicase ATP-binding" evidence="9">
    <location>
        <begin position="32"/>
        <end position="206"/>
    </location>
</feature>
<feature type="domain" description="Helicase C-terminal" evidence="10">
    <location>
        <begin position="231"/>
        <end position="377"/>
    </location>
</feature>
<evidence type="ECO:0000259" key="11">
    <source>
        <dbReference type="PROSITE" id="PS51195"/>
    </source>
</evidence>
<dbReference type="InterPro" id="IPR001650">
    <property type="entry name" value="Helicase_C-like"/>
</dbReference>
<comment type="similarity">
    <text evidence="5 7">Belongs to the DEAD box helicase family.</text>
</comment>
<evidence type="ECO:0000256" key="4">
    <source>
        <dbReference type="ARBA" id="ARBA00022840"/>
    </source>
</evidence>
<dbReference type="InterPro" id="IPR000629">
    <property type="entry name" value="RNA-helicase_DEAD-box_CS"/>
</dbReference>
<dbReference type="InterPro" id="IPR014014">
    <property type="entry name" value="RNA_helicase_DEAD_Q_motif"/>
</dbReference>
<dbReference type="SMART" id="SM00487">
    <property type="entry name" value="DEXDc"/>
    <property type="match status" value="1"/>
</dbReference>
<evidence type="ECO:0000256" key="1">
    <source>
        <dbReference type="ARBA" id="ARBA00022741"/>
    </source>
</evidence>
<dbReference type="Pfam" id="PF00270">
    <property type="entry name" value="DEAD"/>
    <property type="match status" value="1"/>
</dbReference>
<dbReference type="CDD" id="cd00268">
    <property type="entry name" value="DEADc"/>
    <property type="match status" value="1"/>
</dbReference>
<dbReference type="PANTHER" id="PTHR47959:SF13">
    <property type="entry name" value="ATP-DEPENDENT RNA HELICASE RHLE"/>
    <property type="match status" value="1"/>
</dbReference>
<evidence type="ECO:0000256" key="7">
    <source>
        <dbReference type="RuleBase" id="RU000492"/>
    </source>
</evidence>
<dbReference type="PROSITE" id="PS51195">
    <property type="entry name" value="Q_MOTIF"/>
    <property type="match status" value="1"/>
</dbReference>
<evidence type="ECO:0000259" key="9">
    <source>
        <dbReference type="PROSITE" id="PS51192"/>
    </source>
</evidence>
<evidence type="ECO:0000256" key="2">
    <source>
        <dbReference type="ARBA" id="ARBA00022801"/>
    </source>
</evidence>
<dbReference type="Proteomes" id="UP000266441">
    <property type="component" value="Unassembled WGS sequence"/>
</dbReference>
<dbReference type="Pfam" id="PF00271">
    <property type="entry name" value="Helicase_C"/>
    <property type="match status" value="1"/>
</dbReference>
<dbReference type="OrthoDB" id="9785240at2"/>
<dbReference type="InterPro" id="IPR027417">
    <property type="entry name" value="P-loop_NTPase"/>
</dbReference>
<comment type="caution">
    <text evidence="12">The sequence shown here is derived from an EMBL/GenBank/DDBJ whole genome shotgun (WGS) entry which is preliminary data.</text>
</comment>
<name>A0A399D6Q5_9BACT</name>
<dbReference type="GO" id="GO:0003676">
    <property type="term" value="F:nucleic acid binding"/>
    <property type="evidence" value="ECO:0007669"/>
    <property type="project" value="InterPro"/>
</dbReference>
<dbReference type="Gene3D" id="3.40.50.300">
    <property type="entry name" value="P-loop containing nucleotide triphosphate hydrolases"/>
    <property type="match status" value="2"/>
</dbReference>
<keyword evidence="4 7" id="KW-0067">ATP-binding</keyword>
<dbReference type="GO" id="GO:0016787">
    <property type="term" value="F:hydrolase activity"/>
    <property type="evidence" value="ECO:0007669"/>
    <property type="project" value="UniProtKB-KW"/>
</dbReference>
<evidence type="ECO:0000256" key="5">
    <source>
        <dbReference type="ARBA" id="ARBA00038437"/>
    </source>
</evidence>
<feature type="compositionally biased region" description="Basic residues" evidence="8">
    <location>
        <begin position="410"/>
        <end position="422"/>
    </location>
</feature>
<evidence type="ECO:0000313" key="12">
    <source>
        <dbReference type="EMBL" id="RIH67227.1"/>
    </source>
</evidence>
<feature type="domain" description="DEAD-box RNA helicase Q" evidence="11">
    <location>
        <begin position="1"/>
        <end position="29"/>
    </location>
</feature>
<proteinExistence type="inferred from homology"/>
<feature type="compositionally biased region" description="Basic residues" evidence="8">
    <location>
        <begin position="388"/>
        <end position="399"/>
    </location>
</feature>